<name>A0A1B4XX03_9CAUD</name>
<protein>
    <submittedName>
        <fullName evidence="1">Uncharacterized protein</fullName>
    </submittedName>
</protein>
<accession>A0A1B4XX03</accession>
<dbReference type="Proteomes" id="UP000224877">
    <property type="component" value="Segment"/>
</dbReference>
<evidence type="ECO:0000313" key="1">
    <source>
        <dbReference type="EMBL" id="BAV39335.1"/>
    </source>
</evidence>
<sequence>MKLEDYQNKFKELKDIEFEELEIPKGETLEKFLKQHKIDDDYEITLCHIFKKDIKRFDYFYNVYVKDCQRKIYRTLNDDTKLHQQVFGVPHVYVREEDKFYRIPNSILHNDVESDLIIEKIEENWLN</sequence>
<organism evidence="1 2">
    <name type="scientific">Tenacibaculum phage pT24</name>
    <dbReference type="NCBI Taxonomy" id="1880590"/>
    <lineage>
        <taxon>Viruses</taxon>
        <taxon>Duplodnaviria</taxon>
        <taxon>Heunggongvirae</taxon>
        <taxon>Uroviricota</taxon>
        <taxon>Caudoviricetes</taxon>
        <taxon>Kungbxnavirus</taxon>
        <taxon>Kungbxnavirus pT24</taxon>
    </lineage>
</organism>
<evidence type="ECO:0000313" key="2">
    <source>
        <dbReference type="Proteomes" id="UP000224877"/>
    </source>
</evidence>
<dbReference type="EMBL" id="LC168164">
    <property type="protein sequence ID" value="BAV39335.1"/>
    <property type="molecule type" value="Genomic_DNA"/>
</dbReference>
<proteinExistence type="predicted"/>
<keyword evidence="2" id="KW-1185">Reference proteome</keyword>
<reference evidence="1 2" key="1">
    <citation type="submission" date="2016-07" db="EMBL/GenBank/DDBJ databases">
        <title>Characterization of three bacteriophages infecting bacteria isolated from shrimp culture pond water.</title>
        <authorList>
            <person name="Khoa H.V."/>
        </authorList>
    </citation>
    <scope>NUCLEOTIDE SEQUENCE [LARGE SCALE GENOMIC DNA]</scope>
</reference>
<gene>
    <name evidence="1" type="ORF">BPT24_211</name>
</gene>